<dbReference type="InterPro" id="IPR036514">
    <property type="entry name" value="SGNH_hydro_sf"/>
</dbReference>
<organism evidence="3 4">
    <name type="scientific">Aquilegia coerulea</name>
    <name type="common">Rocky mountain columbine</name>
    <dbReference type="NCBI Taxonomy" id="218851"/>
    <lineage>
        <taxon>Eukaryota</taxon>
        <taxon>Viridiplantae</taxon>
        <taxon>Streptophyta</taxon>
        <taxon>Embryophyta</taxon>
        <taxon>Tracheophyta</taxon>
        <taxon>Spermatophyta</taxon>
        <taxon>Magnoliopsida</taxon>
        <taxon>Ranunculales</taxon>
        <taxon>Ranunculaceae</taxon>
        <taxon>Thalictroideae</taxon>
        <taxon>Aquilegia</taxon>
    </lineage>
</organism>
<evidence type="ECO:0000313" key="4">
    <source>
        <dbReference type="Proteomes" id="UP000230069"/>
    </source>
</evidence>
<keyword evidence="4" id="KW-1185">Reference proteome</keyword>
<gene>
    <name evidence="3" type="ORF">AQUCO_05100084v1</name>
</gene>
<dbReference type="Proteomes" id="UP000230069">
    <property type="component" value="Unassembled WGS sequence"/>
</dbReference>
<dbReference type="AlphaFoldDB" id="A0A2G5CJ45"/>
<feature type="chain" id="PRO_5013801238" evidence="2">
    <location>
        <begin position="29"/>
        <end position="369"/>
    </location>
</feature>
<dbReference type="GO" id="GO:0016788">
    <property type="term" value="F:hydrolase activity, acting on ester bonds"/>
    <property type="evidence" value="ECO:0007669"/>
    <property type="project" value="InterPro"/>
</dbReference>
<dbReference type="InterPro" id="IPR001087">
    <property type="entry name" value="GDSL"/>
</dbReference>
<feature type="signal peptide" evidence="2">
    <location>
        <begin position="1"/>
        <end position="28"/>
    </location>
</feature>
<sequence>MASFTMIVLSLLRVIFFFSTHNSPMVHAQNLTSSKNLIHKVSAVLVFGDSFFDTGNNNYINIFSESKANHIPYGIDYPFQIPTGRYSNGVLLPDIIASYLGLTEFIPPYLDKTKDLQTLMTGVSFASGGSGYDELSGQQMDVISCQKQLYYFKEYRTKLELTMGYIGAQMHLENALFLVNFGTNDLSTTYFGQRITQFTVEGYQQFLLQNAMKFFQGLFDLGARTIVVAELLPIGCTPVLRLVTGTVLSEACLLNLLSNISSDFNKKLQDGTNLMQLEFLKYNGRIIYANLLQPFSDIIQNPLKYGYESGSVACCGLGFTNVGPFCNSLSKICTDRSKFVYFDNFHPTQKTYQILFNAIRSVIDLLIIT</sequence>
<proteinExistence type="inferred from homology"/>
<evidence type="ECO:0000256" key="1">
    <source>
        <dbReference type="ARBA" id="ARBA00008668"/>
    </source>
</evidence>
<dbReference type="InterPro" id="IPR050592">
    <property type="entry name" value="GDSL_lipolytic_enzyme"/>
</dbReference>
<name>A0A2G5CJ45_AQUCA</name>
<dbReference type="OrthoDB" id="1600564at2759"/>
<dbReference type="Pfam" id="PF00657">
    <property type="entry name" value="Lipase_GDSL"/>
    <property type="match status" value="1"/>
</dbReference>
<evidence type="ECO:0000256" key="2">
    <source>
        <dbReference type="SAM" id="SignalP"/>
    </source>
</evidence>
<dbReference type="InterPro" id="IPR035669">
    <property type="entry name" value="SGNH_plant_lipase-like"/>
</dbReference>
<dbReference type="InParanoid" id="A0A2G5CJ45"/>
<dbReference type="CDD" id="cd01837">
    <property type="entry name" value="SGNH_plant_lipase_like"/>
    <property type="match status" value="1"/>
</dbReference>
<dbReference type="STRING" id="218851.A0A2G5CJ45"/>
<dbReference type="PANTHER" id="PTHR45642:SF3">
    <property type="entry name" value="OS09G0540400 PROTEIN"/>
    <property type="match status" value="1"/>
</dbReference>
<dbReference type="PANTHER" id="PTHR45642">
    <property type="entry name" value="GDSL ESTERASE/LIPASE EXL3"/>
    <property type="match status" value="1"/>
</dbReference>
<dbReference type="SUPFAM" id="SSF52266">
    <property type="entry name" value="SGNH hydrolase"/>
    <property type="match status" value="1"/>
</dbReference>
<comment type="similarity">
    <text evidence="1">Belongs to the 'GDSL' lipolytic enzyme family.</text>
</comment>
<reference evidence="3 4" key="1">
    <citation type="submission" date="2017-09" db="EMBL/GenBank/DDBJ databases">
        <title>WGS assembly of Aquilegia coerulea Goldsmith.</title>
        <authorList>
            <person name="Hodges S."/>
            <person name="Kramer E."/>
            <person name="Nordborg M."/>
            <person name="Tomkins J."/>
            <person name="Borevitz J."/>
            <person name="Derieg N."/>
            <person name="Yan J."/>
            <person name="Mihaltcheva S."/>
            <person name="Hayes R.D."/>
            <person name="Rokhsar D."/>
        </authorList>
    </citation>
    <scope>NUCLEOTIDE SEQUENCE [LARGE SCALE GENOMIC DNA]</scope>
    <source>
        <strain evidence="4">cv. Goldsmith</strain>
    </source>
</reference>
<dbReference type="Gene3D" id="3.40.50.1110">
    <property type="entry name" value="SGNH hydrolase"/>
    <property type="match status" value="1"/>
</dbReference>
<keyword evidence="2" id="KW-0732">Signal</keyword>
<accession>A0A2G5CJ45</accession>
<dbReference type="EMBL" id="KZ305068">
    <property type="protein sequence ID" value="PIA31304.1"/>
    <property type="molecule type" value="Genomic_DNA"/>
</dbReference>
<protein>
    <submittedName>
        <fullName evidence="3">Uncharacterized protein</fullName>
    </submittedName>
</protein>
<evidence type="ECO:0000313" key="3">
    <source>
        <dbReference type="EMBL" id="PIA31304.1"/>
    </source>
</evidence>